<dbReference type="OrthoDB" id="9785233at2"/>
<keyword evidence="8" id="KW-0966">Cell projection</keyword>
<dbReference type="Gene3D" id="2.30.30.910">
    <property type="match status" value="1"/>
</dbReference>
<gene>
    <name evidence="8" type="ORF">A1359_13135</name>
</gene>
<evidence type="ECO:0000259" key="6">
    <source>
        <dbReference type="Pfam" id="PF13860"/>
    </source>
</evidence>
<sequence>MTTNTIDTYNSLGLATTSSTTTTQKQTLGQEQFLKLLTTQLTHQDPMKPMENGDFLGQMAQFSTVSGIQDLQASFKDFASTISSDQALQAAGLVGRYVSAPSQEALLSAGGSVSGDFELPSSSPQVTLKIINPQTGEAIRDINLGSQATGNTAFVWDGLDNNGQFANPGIYKIQAEAEIDGTNTALATNIKSQVQSVTMGSGSSGLQVNLTGLGSVKFNQIKQIL</sequence>
<dbReference type="EMBL" id="LUUI01000126">
    <property type="protein sequence ID" value="OAI12841.1"/>
    <property type="molecule type" value="Genomic_DNA"/>
</dbReference>
<evidence type="ECO:0000256" key="4">
    <source>
        <dbReference type="ARBA" id="ARBA00024746"/>
    </source>
</evidence>
<dbReference type="InterPro" id="IPR025963">
    <property type="entry name" value="FLgD_Tudor"/>
</dbReference>
<dbReference type="AlphaFoldDB" id="A0A177N4U3"/>
<evidence type="ECO:0000313" key="8">
    <source>
        <dbReference type="EMBL" id="OAI12841.1"/>
    </source>
</evidence>
<evidence type="ECO:0000256" key="3">
    <source>
        <dbReference type="ARBA" id="ARBA00022795"/>
    </source>
</evidence>
<evidence type="ECO:0000256" key="1">
    <source>
        <dbReference type="ARBA" id="ARBA00010577"/>
    </source>
</evidence>
<feature type="domain" description="FlgD/Vpr Ig-like" evidence="6">
    <location>
        <begin position="110"/>
        <end position="178"/>
    </location>
</feature>
<evidence type="ECO:0000313" key="9">
    <source>
        <dbReference type="Proteomes" id="UP000078476"/>
    </source>
</evidence>
<dbReference type="STRING" id="980561.A1359_13135"/>
<evidence type="ECO:0000256" key="2">
    <source>
        <dbReference type="ARBA" id="ARBA00016013"/>
    </source>
</evidence>
<keyword evidence="8" id="KW-0282">Flagellum</keyword>
<feature type="domain" description="FlgD Tudor-like" evidence="7">
    <location>
        <begin position="85"/>
        <end position="222"/>
    </location>
</feature>
<dbReference type="Pfam" id="PF13860">
    <property type="entry name" value="FlgD_ig"/>
    <property type="match status" value="1"/>
</dbReference>
<organism evidence="8 9">
    <name type="scientific">Methylomonas lenta</name>
    <dbReference type="NCBI Taxonomy" id="980561"/>
    <lineage>
        <taxon>Bacteria</taxon>
        <taxon>Pseudomonadati</taxon>
        <taxon>Pseudomonadota</taxon>
        <taxon>Gammaproteobacteria</taxon>
        <taxon>Methylococcales</taxon>
        <taxon>Methylococcaceae</taxon>
        <taxon>Methylomonas</taxon>
    </lineage>
</organism>
<name>A0A177N4U3_9GAMM</name>
<evidence type="ECO:0000259" key="7">
    <source>
        <dbReference type="Pfam" id="PF13861"/>
    </source>
</evidence>
<keyword evidence="8" id="KW-0969">Cilium</keyword>
<dbReference type="Pfam" id="PF13861">
    <property type="entry name" value="FLgD_tudor"/>
    <property type="match status" value="1"/>
</dbReference>
<protein>
    <recommendedName>
        <fullName evidence="2 5">Basal-body rod modification protein FlgD</fullName>
    </recommendedName>
</protein>
<comment type="similarity">
    <text evidence="1 5">Belongs to the FlgD family.</text>
</comment>
<dbReference type="Proteomes" id="UP000078476">
    <property type="component" value="Unassembled WGS sequence"/>
</dbReference>
<comment type="caution">
    <text evidence="8">The sequence shown here is derived from an EMBL/GenBank/DDBJ whole genome shotgun (WGS) entry which is preliminary data.</text>
</comment>
<dbReference type="InterPro" id="IPR005648">
    <property type="entry name" value="FlgD"/>
</dbReference>
<dbReference type="InterPro" id="IPR025965">
    <property type="entry name" value="FlgD/Vpr_Ig-like"/>
</dbReference>
<accession>A0A177N4U3</accession>
<keyword evidence="3 5" id="KW-1005">Bacterial flagellum biogenesis</keyword>
<proteinExistence type="inferred from homology"/>
<reference evidence="8 9" key="1">
    <citation type="submission" date="2016-03" db="EMBL/GenBank/DDBJ databases">
        <authorList>
            <person name="Ploux O."/>
        </authorList>
    </citation>
    <scope>NUCLEOTIDE SEQUENCE [LARGE SCALE GENOMIC DNA]</scope>
    <source>
        <strain evidence="8 9">R-45370</strain>
    </source>
</reference>
<dbReference type="Gene3D" id="2.60.40.4070">
    <property type="match status" value="1"/>
</dbReference>
<dbReference type="RefSeq" id="WP_066984927.1">
    <property type="nucleotide sequence ID" value="NZ_LUUI01000126.1"/>
</dbReference>
<dbReference type="GO" id="GO:0044781">
    <property type="term" value="P:bacterial-type flagellum organization"/>
    <property type="evidence" value="ECO:0007669"/>
    <property type="project" value="UniProtKB-UniRule"/>
</dbReference>
<keyword evidence="9" id="KW-1185">Reference proteome</keyword>
<comment type="function">
    <text evidence="4 5">Required for flagellar hook formation. May act as a scaffolding protein.</text>
</comment>
<dbReference type="Pfam" id="PF03963">
    <property type="entry name" value="FlgD"/>
    <property type="match status" value="1"/>
</dbReference>
<evidence type="ECO:0000256" key="5">
    <source>
        <dbReference type="RuleBase" id="RU362076"/>
    </source>
</evidence>